<evidence type="ECO:0000313" key="2">
    <source>
        <dbReference type="Proteomes" id="UP000048965"/>
    </source>
</evidence>
<sequence length="135" mass="14918">MNPVDPCPLADRQVCLATRDLARAVLRRLCVTAAGIEPRIKTIIATQTDTPGEYALWRLHGDDGRLLLQFDLLKEPGAAWDNLTGDVSLLGRLANLRTHRPGYFYVHPLPDPRDIAIPLPSNPRGLAPRTIGPLR</sequence>
<evidence type="ECO:0000313" key="1">
    <source>
        <dbReference type="EMBL" id="GAO08657.1"/>
    </source>
</evidence>
<dbReference type="AlphaFoldDB" id="A0A0P4R707"/>
<dbReference type="EMBL" id="BBNO01000004">
    <property type="protein sequence ID" value="GAO08657.1"/>
    <property type="molecule type" value="Genomic_DNA"/>
</dbReference>
<dbReference type="Proteomes" id="UP000048965">
    <property type="component" value="Unassembled WGS sequence"/>
</dbReference>
<organism evidence="1 2">
    <name type="scientific">Streptomyces lydicamycinicus</name>
    <dbReference type="NCBI Taxonomy" id="1546107"/>
    <lineage>
        <taxon>Bacteria</taxon>
        <taxon>Bacillati</taxon>
        <taxon>Actinomycetota</taxon>
        <taxon>Actinomycetes</taxon>
        <taxon>Kitasatosporales</taxon>
        <taxon>Streptomycetaceae</taxon>
        <taxon>Streptomyces</taxon>
    </lineage>
</organism>
<name>A0A0P4R707_9ACTN</name>
<comment type="caution">
    <text evidence="1">The sequence shown here is derived from an EMBL/GenBank/DDBJ whole genome shotgun (WGS) entry which is preliminary data.</text>
</comment>
<dbReference type="RefSeq" id="WP_158894462.1">
    <property type="nucleotide sequence ID" value="NZ_BBNO01000004.1"/>
</dbReference>
<gene>
    <name evidence="1" type="ORF">TPA0598_04_02930</name>
</gene>
<reference evidence="1 2" key="2">
    <citation type="journal article" date="2015" name="Stand. Genomic Sci.">
        <title>Draft genome sequence of marine-derived Streptomyces sp. TP-A0598, a producer of anti-MRSA antibiotic lydicamycins.</title>
        <authorList>
            <person name="Komaki H."/>
            <person name="Ichikawa N."/>
            <person name="Hosoyama A."/>
            <person name="Fujita N."/>
            <person name="Igarashi Y."/>
        </authorList>
    </citation>
    <scope>NUCLEOTIDE SEQUENCE [LARGE SCALE GENOMIC DNA]</scope>
    <source>
        <strain evidence="1 2">NBRC 110027</strain>
    </source>
</reference>
<reference evidence="2" key="1">
    <citation type="submission" date="2014-09" db="EMBL/GenBank/DDBJ databases">
        <title>Whole genome shotgun sequence of Streptomyces sp. NBRC 110027.</title>
        <authorList>
            <person name="Komaki H."/>
            <person name="Ichikawa N."/>
            <person name="Katano-Makiyama Y."/>
            <person name="Hosoyama A."/>
            <person name="Hashimoto M."/>
            <person name="Uohara A."/>
            <person name="Kitahashi Y."/>
            <person name="Ohji S."/>
            <person name="Kimura A."/>
            <person name="Yamazoe A."/>
            <person name="Igarashi Y."/>
            <person name="Fujita N."/>
        </authorList>
    </citation>
    <scope>NUCLEOTIDE SEQUENCE [LARGE SCALE GENOMIC DNA]</scope>
    <source>
        <strain evidence="2">NBRC 110027</strain>
    </source>
</reference>
<keyword evidence="2" id="KW-1185">Reference proteome</keyword>
<accession>A0A0P4R707</accession>
<protein>
    <submittedName>
        <fullName evidence="1">Uncharacterized protein</fullName>
    </submittedName>
</protein>
<dbReference type="OrthoDB" id="4194571at2"/>
<proteinExistence type="predicted"/>